<dbReference type="Pfam" id="PF09822">
    <property type="entry name" value="ABC_transp_aux"/>
    <property type="match status" value="1"/>
</dbReference>
<sequence length="245" mass="28499">MRNYGYRTTYINPKSPSIPRGTDVLLWIQPRRDHSRMTELLIRHLSRGGKAIVPLQHYNIQQRQYRGGRFKMVYWPQPQYHDLDLFLEPLGTGQVKEVLMDKTRAYLDLDTQVHHKMTPQFDSQRVALPFLIRTIRTNFSSASVITANLSNQLFIWGNRFLPDPDRLAELGLRHQTLITTSDRAWRYIWRGGWLPQVLFESRGFLSGRQPLAVLISGRFPPAKFVTDKEGKRKLKLKGSRANSGL</sequence>
<dbReference type="InterPro" id="IPR019196">
    <property type="entry name" value="ABC_transp_unknown"/>
</dbReference>
<feature type="non-terminal residue" evidence="2">
    <location>
        <position position="245"/>
    </location>
</feature>
<organism evidence="2">
    <name type="scientific">marine sediment metagenome</name>
    <dbReference type="NCBI Taxonomy" id="412755"/>
    <lineage>
        <taxon>unclassified sequences</taxon>
        <taxon>metagenomes</taxon>
        <taxon>ecological metagenomes</taxon>
    </lineage>
</organism>
<protein>
    <recommendedName>
        <fullName evidence="1">ABC-type uncharacterized transport system domain-containing protein</fullName>
    </recommendedName>
</protein>
<gene>
    <name evidence="2" type="ORF">S01H1_71065</name>
</gene>
<accession>X0X5P7</accession>
<proteinExistence type="predicted"/>
<evidence type="ECO:0000313" key="2">
    <source>
        <dbReference type="EMBL" id="GAG38524.1"/>
    </source>
</evidence>
<dbReference type="AlphaFoldDB" id="X0X5P7"/>
<name>X0X5P7_9ZZZZ</name>
<feature type="domain" description="ABC-type uncharacterised transport system" evidence="1">
    <location>
        <begin position="2"/>
        <end position="222"/>
    </location>
</feature>
<reference evidence="2" key="1">
    <citation type="journal article" date="2014" name="Front. Microbiol.">
        <title>High frequency of phylogenetically diverse reductive dehalogenase-homologous genes in deep subseafloor sedimentary metagenomes.</title>
        <authorList>
            <person name="Kawai M."/>
            <person name="Futagami T."/>
            <person name="Toyoda A."/>
            <person name="Takaki Y."/>
            <person name="Nishi S."/>
            <person name="Hori S."/>
            <person name="Arai W."/>
            <person name="Tsubouchi T."/>
            <person name="Morono Y."/>
            <person name="Uchiyama I."/>
            <person name="Ito T."/>
            <person name="Fujiyama A."/>
            <person name="Inagaki F."/>
            <person name="Takami H."/>
        </authorList>
    </citation>
    <scope>NUCLEOTIDE SEQUENCE</scope>
    <source>
        <strain evidence="2">Expedition CK06-06</strain>
    </source>
</reference>
<evidence type="ECO:0000259" key="1">
    <source>
        <dbReference type="Pfam" id="PF09822"/>
    </source>
</evidence>
<comment type="caution">
    <text evidence="2">The sequence shown here is derived from an EMBL/GenBank/DDBJ whole genome shotgun (WGS) entry which is preliminary data.</text>
</comment>
<dbReference type="EMBL" id="BARS01047298">
    <property type="protein sequence ID" value="GAG38524.1"/>
    <property type="molecule type" value="Genomic_DNA"/>
</dbReference>